<protein>
    <submittedName>
        <fullName evidence="1">Uncharacterized protein</fullName>
    </submittedName>
</protein>
<organism evidence="1 2">
    <name type="scientific">Candidatus Omnitrophus magneticus</name>
    <dbReference type="NCBI Taxonomy" id="1609969"/>
    <lineage>
        <taxon>Bacteria</taxon>
        <taxon>Pseudomonadati</taxon>
        <taxon>Candidatus Omnitrophota</taxon>
        <taxon>Candidatus Omnitrophus</taxon>
    </lineage>
</organism>
<dbReference type="Proteomes" id="UP000033428">
    <property type="component" value="Unassembled WGS sequence"/>
</dbReference>
<accession>A0A0F0CU17</accession>
<dbReference type="EMBL" id="JYNY01000128">
    <property type="protein sequence ID" value="KJJ85529.1"/>
    <property type="molecule type" value="Genomic_DNA"/>
</dbReference>
<reference evidence="1 2" key="1">
    <citation type="submission" date="2015-02" db="EMBL/GenBank/DDBJ databases">
        <title>Single-cell genomics of uncultivated deep-branching MTB reveals a conserved set of magnetosome genes.</title>
        <authorList>
            <person name="Kolinko S."/>
            <person name="Richter M."/>
            <person name="Glockner F.O."/>
            <person name="Brachmann A."/>
            <person name="Schuler D."/>
        </authorList>
    </citation>
    <scope>NUCLEOTIDE SEQUENCE [LARGE SCALE GENOMIC DNA]</scope>
    <source>
        <strain evidence="1">SKK-01</strain>
    </source>
</reference>
<evidence type="ECO:0000313" key="1">
    <source>
        <dbReference type="EMBL" id="KJJ85529.1"/>
    </source>
</evidence>
<sequence length="62" mass="7570">MHLYVYSFIMRISCKYYLFVVIFKLDKKLFHVGVGFEHMVYLFFKGWNVKVQLFRPVIYIGP</sequence>
<name>A0A0F0CU17_9BACT</name>
<proteinExistence type="predicted"/>
<dbReference type="AlphaFoldDB" id="A0A0F0CU17"/>
<comment type="caution">
    <text evidence="1">The sequence shown here is derived from an EMBL/GenBank/DDBJ whole genome shotgun (WGS) entry which is preliminary data.</text>
</comment>
<keyword evidence="2" id="KW-1185">Reference proteome</keyword>
<gene>
    <name evidence="1" type="ORF">OMAG_000603</name>
</gene>
<evidence type="ECO:0000313" key="2">
    <source>
        <dbReference type="Proteomes" id="UP000033428"/>
    </source>
</evidence>